<reference evidence="1 2" key="1">
    <citation type="submission" date="2019-04" db="EMBL/GenBank/DDBJ databases">
        <title>Fungal friends and foes A comparative genomics study of 23 Aspergillus species from section Flavi.</title>
        <authorList>
            <consortium name="DOE Joint Genome Institute"/>
            <person name="Kjaerbolling I."/>
            <person name="Vesth T.C."/>
            <person name="Frisvad J.C."/>
            <person name="Nybo J.L."/>
            <person name="Theobald S."/>
            <person name="Kildgaard S."/>
            <person name="Petersen T.I."/>
            <person name="Kuo A."/>
            <person name="Sato A."/>
            <person name="Lyhne E.K."/>
            <person name="Kogle M.E."/>
            <person name="Wiebenga A."/>
            <person name="Kun R.S."/>
            <person name="Lubbers R.J."/>
            <person name="Makela M.R."/>
            <person name="Barry K."/>
            <person name="Chovatia M."/>
            <person name="Clum A."/>
            <person name="Daum C."/>
            <person name="Haridas S."/>
            <person name="He G."/>
            <person name="LaButti K."/>
            <person name="Lipzen A."/>
            <person name="Mondo S."/>
            <person name="Pangilinan J."/>
            <person name="Riley R."/>
            <person name="Salamov A."/>
            <person name="Simmons B.A."/>
            <person name="Magnuson J.K."/>
            <person name="Henrissat B."/>
            <person name="Mortensen U.H."/>
            <person name="Larsen T.O."/>
            <person name="De vries R.P."/>
            <person name="Grigoriev I.V."/>
            <person name="Machida M."/>
            <person name="Baker S.E."/>
            <person name="Andersen M.R."/>
        </authorList>
    </citation>
    <scope>NUCLEOTIDE SEQUENCE [LARGE SCALE GENOMIC DNA]</scope>
    <source>
        <strain evidence="1 2">CBS 126849</strain>
    </source>
</reference>
<protein>
    <submittedName>
        <fullName evidence="1">Uncharacterized protein</fullName>
    </submittedName>
</protein>
<keyword evidence="2" id="KW-1185">Reference proteome</keyword>
<gene>
    <name evidence="1" type="ORF">BDV33DRAFT_175639</name>
</gene>
<dbReference type="AlphaFoldDB" id="A0A5N6EKY3"/>
<proteinExistence type="predicted"/>
<dbReference type="EMBL" id="ML733451">
    <property type="protein sequence ID" value="KAB8218281.1"/>
    <property type="molecule type" value="Genomic_DNA"/>
</dbReference>
<organism evidence="1 2">
    <name type="scientific">Aspergillus novoparasiticus</name>
    <dbReference type="NCBI Taxonomy" id="986946"/>
    <lineage>
        <taxon>Eukaryota</taxon>
        <taxon>Fungi</taxon>
        <taxon>Dikarya</taxon>
        <taxon>Ascomycota</taxon>
        <taxon>Pezizomycotina</taxon>
        <taxon>Eurotiomycetes</taxon>
        <taxon>Eurotiomycetidae</taxon>
        <taxon>Eurotiales</taxon>
        <taxon>Aspergillaceae</taxon>
        <taxon>Aspergillus</taxon>
        <taxon>Aspergillus subgen. Circumdati</taxon>
    </lineage>
</organism>
<evidence type="ECO:0000313" key="1">
    <source>
        <dbReference type="EMBL" id="KAB8218281.1"/>
    </source>
</evidence>
<dbReference type="Pfam" id="PF12520">
    <property type="entry name" value="DUF3723"/>
    <property type="match status" value="1"/>
</dbReference>
<dbReference type="Proteomes" id="UP000326799">
    <property type="component" value="Unassembled WGS sequence"/>
</dbReference>
<sequence length="139" mass="15246">MPGTGFRVASRRIQAEKSAKHIGVARTKLMLEFPNSRSLDPKNVQRLKNLFRGQRDCKPGDLQNRIPAVVDEATLGEALNASGLTRVALLSPGPDYPRLDLPPGVRLECLRGQHRVQAAKETSGSADTYWVIDLFIAGL</sequence>
<dbReference type="InterPro" id="IPR022198">
    <property type="entry name" value="DUF3723"/>
</dbReference>
<accession>A0A5N6EKY3</accession>
<evidence type="ECO:0000313" key="2">
    <source>
        <dbReference type="Proteomes" id="UP000326799"/>
    </source>
</evidence>
<name>A0A5N6EKY3_9EURO</name>